<sequence length="131" mass="13715">MPQAVRPVGDSALPTCAASGQDFHLYTGLNHGALCDNVIRQAAKDPCEHIMRLEGACKRCCAKRTSIATPSLAARLAGGSETGSWLNTSALCGVPAHREKVCVEASSDQSVPVEDGKPVLRPVAACNDNEN</sequence>
<gene>
    <name evidence="1" type="ORF">M8818_000646</name>
</gene>
<comment type="caution">
    <text evidence="1">The sequence shown here is derived from an EMBL/GenBank/DDBJ whole genome shotgun (WGS) entry which is preliminary data.</text>
</comment>
<evidence type="ECO:0000313" key="1">
    <source>
        <dbReference type="EMBL" id="KAK8219672.1"/>
    </source>
</evidence>
<organism evidence="1 2">
    <name type="scientific">Zalaria obscura</name>
    <dbReference type="NCBI Taxonomy" id="2024903"/>
    <lineage>
        <taxon>Eukaryota</taxon>
        <taxon>Fungi</taxon>
        <taxon>Dikarya</taxon>
        <taxon>Ascomycota</taxon>
        <taxon>Pezizomycotina</taxon>
        <taxon>Dothideomycetes</taxon>
        <taxon>Dothideomycetidae</taxon>
        <taxon>Dothideales</taxon>
        <taxon>Zalariaceae</taxon>
        <taxon>Zalaria</taxon>
    </lineage>
</organism>
<reference evidence="1" key="1">
    <citation type="submission" date="2024-02" db="EMBL/GenBank/DDBJ databases">
        <title>Metagenome Assembled Genome of Zalaria obscura JY119.</title>
        <authorList>
            <person name="Vighnesh L."/>
            <person name="Jagadeeshwari U."/>
            <person name="Venkata Ramana C."/>
            <person name="Sasikala C."/>
        </authorList>
    </citation>
    <scope>NUCLEOTIDE SEQUENCE</scope>
    <source>
        <strain evidence="1">JY119</strain>
    </source>
</reference>
<dbReference type="EMBL" id="JAMKPW020000003">
    <property type="protein sequence ID" value="KAK8219672.1"/>
    <property type="molecule type" value="Genomic_DNA"/>
</dbReference>
<name>A0ACC3SMI4_9PEZI</name>
<protein>
    <submittedName>
        <fullName evidence="1">Uncharacterized protein</fullName>
    </submittedName>
</protein>
<keyword evidence="2" id="KW-1185">Reference proteome</keyword>
<evidence type="ECO:0000313" key="2">
    <source>
        <dbReference type="Proteomes" id="UP001320706"/>
    </source>
</evidence>
<proteinExistence type="predicted"/>
<accession>A0ACC3SMI4</accession>
<dbReference type="Proteomes" id="UP001320706">
    <property type="component" value="Unassembled WGS sequence"/>
</dbReference>